<dbReference type="PANTHER" id="PTHR31836:SF27">
    <property type="entry name" value="RLPA-LIKE PROTEIN DOUBLE-PSI BETA-BARREL DOMAIN-CONTAINING PROTEIN"/>
    <property type="match status" value="1"/>
</dbReference>
<feature type="chain" id="PRO_5001645223" description="RlpA-like protein double-psi beta-barrel domain-containing protein" evidence="2">
    <location>
        <begin position="25"/>
        <end position="140"/>
    </location>
</feature>
<dbReference type="STRING" id="930990.A0A067N280"/>
<dbReference type="EMBL" id="KL198022">
    <property type="protein sequence ID" value="KDQ18247.1"/>
    <property type="molecule type" value="Genomic_DNA"/>
</dbReference>
<proteinExistence type="predicted"/>
<protein>
    <recommendedName>
        <fullName evidence="3">RlpA-like protein double-psi beta-barrel domain-containing protein</fullName>
    </recommendedName>
</protein>
<keyword evidence="5" id="KW-1185">Reference proteome</keyword>
<reference evidence="5" key="1">
    <citation type="journal article" date="2014" name="Proc. Natl. Acad. Sci. U.S.A.">
        <title>Extensive sampling of basidiomycete genomes demonstrates inadequacy of the white-rot/brown-rot paradigm for wood decay fungi.</title>
        <authorList>
            <person name="Riley R."/>
            <person name="Salamov A.A."/>
            <person name="Brown D.W."/>
            <person name="Nagy L.G."/>
            <person name="Floudas D."/>
            <person name="Held B.W."/>
            <person name="Levasseur A."/>
            <person name="Lombard V."/>
            <person name="Morin E."/>
            <person name="Otillar R."/>
            <person name="Lindquist E.A."/>
            <person name="Sun H."/>
            <person name="LaButti K.M."/>
            <person name="Schmutz J."/>
            <person name="Jabbour D."/>
            <person name="Luo H."/>
            <person name="Baker S.E."/>
            <person name="Pisabarro A.G."/>
            <person name="Walton J.D."/>
            <person name="Blanchette R.A."/>
            <person name="Henrissat B."/>
            <person name="Martin F."/>
            <person name="Cullen D."/>
            <person name="Hibbett D.S."/>
            <person name="Grigoriev I.V."/>
        </authorList>
    </citation>
    <scope>NUCLEOTIDE SEQUENCE [LARGE SCALE GENOMIC DNA]</scope>
    <source>
        <strain evidence="5">FD-172 SS1</strain>
    </source>
</reference>
<dbReference type="Proteomes" id="UP000027195">
    <property type="component" value="Unassembled WGS sequence"/>
</dbReference>
<dbReference type="InterPro" id="IPR051477">
    <property type="entry name" value="Expansin_CellWall"/>
</dbReference>
<dbReference type="PANTHER" id="PTHR31836">
    <property type="match status" value="1"/>
</dbReference>
<dbReference type="HOGENOM" id="CLU_047639_6_2_1"/>
<evidence type="ECO:0000259" key="3">
    <source>
        <dbReference type="Pfam" id="PF03330"/>
    </source>
</evidence>
<keyword evidence="1 2" id="KW-0732">Signal</keyword>
<dbReference type="InterPro" id="IPR036908">
    <property type="entry name" value="RlpA-like_sf"/>
</dbReference>
<feature type="signal peptide" evidence="2">
    <location>
        <begin position="1"/>
        <end position="24"/>
    </location>
</feature>
<evidence type="ECO:0000256" key="1">
    <source>
        <dbReference type="ARBA" id="ARBA00022729"/>
    </source>
</evidence>
<dbReference type="SUPFAM" id="SSF50685">
    <property type="entry name" value="Barwin-like endoglucanases"/>
    <property type="match status" value="1"/>
</dbReference>
<name>A0A067N280_BOTB1</name>
<evidence type="ECO:0000313" key="4">
    <source>
        <dbReference type="EMBL" id="KDQ18247.1"/>
    </source>
</evidence>
<evidence type="ECO:0000313" key="5">
    <source>
        <dbReference type="Proteomes" id="UP000027195"/>
    </source>
</evidence>
<dbReference type="Gene3D" id="2.40.40.10">
    <property type="entry name" value="RlpA-like domain"/>
    <property type="match status" value="1"/>
</dbReference>
<evidence type="ECO:0000256" key="2">
    <source>
        <dbReference type="SAM" id="SignalP"/>
    </source>
</evidence>
<gene>
    <name evidence="4" type="ORF">BOTBODRAFT_29592</name>
</gene>
<accession>A0A067N280</accession>
<dbReference type="InterPro" id="IPR009009">
    <property type="entry name" value="RlpA-like_DPBB"/>
</dbReference>
<sequence>MFAFTKIAAAVLLALSALPALTSAAPVEGAQVEARANTGQATYFYPGLGACGKTNGNGDLITAVSKLLYDTYPGHTANPNNNPVCGRKIKANYAGKSVTVTVVDRCEACAYNDLDLSPSAFEKLSALSAGRLNGVTWDWA</sequence>
<dbReference type="OrthoDB" id="623670at2759"/>
<dbReference type="CDD" id="cd22191">
    <property type="entry name" value="DPBB_RlpA_EXP_N-like"/>
    <property type="match status" value="1"/>
</dbReference>
<dbReference type="Pfam" id="PF03330">
    <property type="entry name" value="DPBB_1"/>
    <property type="match status" value="1"/>
</dbReference>
<organism evidence="4 5">
    <name type="scientific">Botryobasidium botryosum (strain FD-172 SS1)</name>
    <dbReference type="NCBI Taxonomy" id="930990"/>
    <lineage>
        <taxon>Eukaryota</taxon>
        <taxon>Fungi</taxon>
        <taxon>Dikarya</taxon>
        <taxon>Basidiomycota</taxon>
        <taxon>Agaricomycotina</taxon>
        <taxon>Agaricomycetes</taxon>
        <taxon>Cantharellales</taxon>
        <taxon>Botryobasidiaceae</taxon>
        <taxon>Botryobasidium</taxon>
    </lineage>
</organism>
<feature type="domain" description="RlpA-like protein double-psi beta-barrel" evidence="3">
    <location>
        <begin position="40"/>
        <end position="132"/>
    </location>
</feature>
<dbReference type="InParanoid" id="A0A067N280"/>
<dbReference type="AlphaFoldDB" id="A0A067N280"/>